<dbReference type="InterPro" id="IPR011767">
    <property type="entry name" value="GLR_AS"/>
</dbReference>
<keyword evidence="4" id="KW-1015">Disulfide bond</keyword>
<evidence type="ECO:0000256" key="1">
    <source>
        <dbReference type="ARBA" id="ARBA00007787"/>
    </source>
</evidence>
<evidence type="ECO:0000256" key="2">
    <source>
        <dbReference type="ARBA" id="ARBA00022448"/>
    </source>
</evidence>
<dbReference type="AlphaFoldDB" id="A0A6S6SGI5"/>
<dbReference type="GO" id="GO:0045454">
    <property type="term" value="P:cell redox homeostasis"/>
    <property type="evidence" value="ECO:0007669"/>
    <property type="project" value="InterPro"/>
</dbReference>
<evidence type="ECO:0000259" key="7">
    <source>
        <dbReference type="Pfam" id="PF00462"/>
    </source>
</evidence>
<dbReference type="Pfam" id="PF00462">
    <property type="entry name" value="Glutaredoxin"/>
    <property type="match status" value="1"/>
</dbReference>
<dbReference type="PROSITE" id="PS51354">
    <property type="entry name" value="GLUTAREDOXIN_2"/>
    <property type="match status" value="1"/>
</dbReference>
<dbReference type="InterPro" id="IPR036249">
    <property type="entry name" value="Thioredoxin-like_sf"/>
</dbReference>
<dbReference type="GO" id="GO:0005737">
    <property type="term" value="C:cytoplasm"/>
    <property type="evidence" value="ECO:0007669"/>
    <property type="project" value="TreeGrafter"/>
</dbReference>
<keyword evidence="6" id="KW-0963">Cytoplasm</keyword>
<dbReference type="InterPro" id="IPR002109">
    <property type="entry name" value="Glutaredoxin"/>
</dbReference>
<dbReference type="GO" id="GO:0034599">
    <property type="term" value="P:cellular response to oxidative stress"/>
    <property type="evidence" value="ECO:0007669"/>
    <property type="project" value="TreeGrafter"/>
</dbReference>
<evidence type="ECO:0000256" key="6">
    <source>
        <dbReference type="RuleBase" id="RU364065"/>
    </source>
</evidence>
<dbReference type="InterPro" id="IPR014025">
    <property type="entry name" value="Glutaredoxin_subgr"/>
</dbReference>
<evidence type="ECO:0000256" key="4">
    <source>
        <dbReference type="ARBA" id="ARBA00023157"/>
    </source>
</evidence>
<protein>
    <recommendedName>
        <fullName evidence="6">Glutaredoxin</fullName>
    </recommendedName>
</protein>
<sequence>MSESEQPSVRMYSTRFCPFCIRARMLLKSKDVNYEDISVGNDPALWAEMSSLSGRDTVPQIFIGEHHVGGYDDLAASNRSGELDKLLGL</sequence>
<dbReference type="SUPFAM" id="SSF52833">
    <property type="entry name" value="Thioredoxin-like"/>
    <property type="match status" value="1"/>
</dbReference>
<dbReference type="PRINTS" id="PR00160">
    <property type="entry name" value="GLUTAREDOXIN"/>
</dbReference>
<dbReference type="PROSITE" id="PS00195">
    <property type="entry name" value="GLUTAREDOXIN_1"/>
    <property type="match status" value="1"/>
</dbReference>
<evidence type="ECO:0000256" key="5">
    <source>
        <dbReference type="ARBA" id="ARBA00023284"/>
    </source>
</evidence>
<comment type="similarity">
    <text evidence="1 6">Belongs to the glutaredoxin family.</text>
</comment>
<feature type="domain" description="Glutaredoxin" evidence="7">
    <location>
        <begin position="9"/>
        <end position="68"/>
    </location>
</feature>
<organism evidence="8">
    <name type="scientific">uncultured Thiotrichaceae bacterium</name>
    <dbReference type="NCBI Taxonomy" id="298394"/>
    <lineage>
        <taxon>Bacteria</taxon>
        <taxon>Pseudomonadati</taxon>
        <taxon>Pseudomonadota</taxon>
        <taxon>Gammaproteobacteria</taxon>
        <taxon>Thiotrichales</taxon>
        <taxon>Thiotrichaceae</taxon>
        <taxon>environmental samples</taxon>
    </lineage>
</organism>
<reference evidence="8" key="1">
    <citation type="submission" date="2020-01" db="EMBL/GenBank/DDBJ databases">
        <authorList>
            <person name="Meier V. D."/>
            <person name="Meier V D."/>
        </authorList>
    </citation>
    <scope>NUCLEOTIDE SEQUENCE</scope>
    <source>
        <strain evidence="8">HLG_WM_MAG_09</strain>
    </source>
</reference>
<keyword evidence="3 6" id="KW-0249">Electron transport</keyword>
<dbReference type="NCBIfam" id="TIGR02181">
    <property type="entry name" value="GRX_bact"/>
    <property type="match status" value="1"/>
</dbReference>
<evidence type="ECO:0000256" key="3">
    <source>
        <dbReference type="ARBA" id="ARBA00022982"/>
    </source>
</evidence>
<dbReference type="InterPro" id="IPR011900">
    <property type="entry name" value="GRX_bact"/>
</dbReference>
<dbReference type="EMBL" id="CACVAT010000062">
    <property type="protein sequence ID" value="CAA6804084.1"/>
    <property type="molecule type" value="Genomic_DNA"/>
</dbReference>
<gene>
    <name evidence="8" type="ORF">HELGO_WM10863</name>
</gene>
<dbReference type="PANTHER" id="PTHR45694:SF18">
    <property type="entry name" value="GLUTAREDOXIN-1-RELATED"/>
    <property type="match status" value="1"/>
</dbReference>
<dbReference type="GO" id="GO:0015038">
    <property type="term" value="F:glutathione disulfide oxidoreductase activity"/>
    <property type="evidence" value="ECO:0007669"/>
    <property type="project" value="UniProtKB-UniRule"/>
</dbReference>
<keyword evidence="5 6" id="KW-0676">Redox-active center</keyword>
<keyword evidence="2 6" id="KW-0813">Transport</keyword>
<name>A0A6S6SGI5_9GAMM</name>
<comment type="function">
    <text evidence="6">Has a glutathione-disulfide oxidoreductase activity in the presence of NADPH and glutathione reductase. Reduces low molecular weight disulfides and proteins.</text>
</comment>
<dbReference type="PANTHER" id="PTHR45694">
    <property type="entry name" value="GLUTAREDOXIN 2"/>
    <property type="match status" value="1"/>
</dbReference>
<proteinExistence type="inferred from homology"/>
<evidence type="ECO:0000313" key="8">
    <source>
        <dbReference type="EMBL" id="CAA6804084.1"/>
    </source>
</evidence>
<accession>A0A6S6SGI5</accession>
<dbReference type="Gene3D" id="3.40.30.10">
    <property type="entry name" value="Glutaredoxin"/>
    <property type="match status" value="1"/>
</dbReference>
<dbReference type="CDD" id="cd03418">
    <property type="entry name" value="GRX_GRXb_1_3_like"/>
    <property type="match status" value="1"/>
</dbReference>